<evidence type="ECO:0000256" key="7">
    <source>
        <dbReference type="PROSITE-ProRule" id="PRU00042"/>
    </source>
</evidence>
<dbReference type="PANTHER" id="PTHR45988">
    <property type="entry name" value="C2H2 TYPE ZINC FINGER TRANSCRIPTION FACTOR FAMILY-RELATED"/>
    <property type="match status" value="1"/>
</dbReference>
<keyword evidence="6" id="KW-0804">Transcription</keyword>
<evidence type="ECO:0000256" key="5">
    <source>
        <dbReference type="ARBA" id="ARBA00023015"/>
    </source>
</evidence>
<gene>
    <name evidence="10" type="ORF">CASFOL_041887</name>
</gene>
<feature type="compositionally biased region" description="Basic residues" evidence="8">
    <location>
        <begin position="1"/>
        <end position="11"/>
    </location>
</feature>
<protein>
    <recommendedName>
        <fullName evidence="9">C2H2-type domain-containing protein</fullName>
    </recommendedName>
</protein>
<feature type="region of interest" description="Disordered" evidence="8">
    <location>
        <begin position="1"/>
        <end position="23"/>
    </location>
</feature>
<keyword evidence="5" id="KW-0805">Transcription regulation</keyword>
<feature type="domain" description="C2H2-type" evidence="9">
    <location>
        <begin position="120"/>
        <end position="147"/>
    </location>
</feature>
<keyword evidence="2" id="KW-0677">Repeat</keyword>
<feature type="compositionally biased region" description="Low complexity" evidence="8">
    <location>
        <begin position="43"/>
        <end position="60"/>
    </location>
</feature>
<evidence type="ECO:0000259" key="9">
    <source>
        <dbReference type="PROSITE" id="PS50157"/>
    </source>
</evidence>
<evidence type="ECO:0000313" key="11">
    <source>
        <dbReference type="Proteomes" id="UP001632038"/>
    </source>
</evidence>
<organism evidence="10 11">
    <name type="scientific">Castilleja foliolosa</name>
    <dbReference type="NCBI Taxonomy" id="1961234"/>
    <lineage>
        <taxon>Eukaryota</taxon>
        <taxon>Viridiplantae</taxon>
        <taxon>Streptophyta</taxon>
        <taxon>Embryophyta</taxon>
        <taxon>Tracheophyta</taxon>
        <taxon>Spermatophyta</taxon>
        <taxon>Magnoliopsida</taxon>
        <taxon>eudicotyledons</taxon>
        <taxon>Gunneridae</taxon>
        <taxon>Pentapetalae</taxon>
        <taxon>asterids</taxon>
        <taxon>lamiids</taxon>
        <taxon>Lamiales</taxon>
        <taxon>Orobanchaceae</taxon>
        <taxon>Pedicularideae</taxon>
        <taxon>Castillejinae</taxon>
        <taxon>Castilleja</taxon>
    </lineage>
</organism>
<keyword evidence="1" id="KW-0479">Metal-binding</keyword>
<dbReference type="Pfam" id="PF13912">
    <property type="entry name" value="zf-C2H2_6"/>
    <property type="match status" value="2"/>
</dbReference>
<evidence type="ECO:0000313" key="10">
    <source>
        <dbReference type="EMBL" id="KAL3613813.1"/>
    </source>
</evidence>
<dbReference type="PANTHER" id="PTHR45988:SF18">
    <property type="entry name" value="C2H2-TYPE ZINC FINGER FAMILY PROTEIN"/>
    <property type="match status" value="1"/>
</dbReference>
<evidence type="ECO:0000256" key="2">
    <source>
        <dbReference type="ARBA" id="ARBA00022737"/>
    </source>
</evidence>
<accession>A0ABD3B8Z3</accession>
<dbReference type="Gene3D" id="3.30.160.60">
    <property type="entry name" value="Classic Zinc Finger"/>
    <property type="match status" value="1"/>
</dbReference>
<name>A0ABD3B8Z3_9LAMI</name>
<keyword evidence="3 7" id="KW-0863">Zinc-finger</keyword>
<sequence>MTKIRLIKPAKKVPPPPPCDFTPDEHLAAEGLLMLSQSVFSSSSKPSAAKTPTPAAAKPPVSALHARKPTPAAANPTQAPPIAALCAKNPTPAAATPPFAAAQPIKKTQYLSLLPPSRSYVCGICGVAFKRPQELGGHKTCHREKPTTTAAAALTITGSRNNDRLHECSICHKPFNSGQALGGHMRRHYEGKIGGPNKSAKTSSTGSPGRVSSEDDGPSNASTRILDFDLNLPCPESDYVFE</sequence>
<dbReference type="PROSITE" id="PS50157">
    <property type="entry name" value="ZINC_FINGER_C2H2_2"/>
    <property type="match status" value="2"/>
</dbReference>
<dbReference type="PROSITE" id="PS00028">
    <property type="entry name" value="ZINC_FINGER_C2H2_1"/>
    <property type="match status" value="2"/>
</dbReference>
<evidence type="ECO:0000256" key="8">
    <source>
        <dbReference type="SAM" id="MobiDB-lite"/>
    </source>
</evidence>
<dbReference type="GO" id="GO:0008270">
    <property type="term" value="F:zinc ion binding"/>
    <property type="evidence" value="ECO:0007669"/>
    <property type="project" value="UniProtKB-KW"/>
</dbReference>
<comment type="caution">
    <text evidence="10">The sequence shown here is derived from an EMBL/GenBank/DDBJ whole genome shotgun (WGS) entry which is preliminary data.</text>
</comment>
<feature type="domain" description="C2H2-type" evidence="9">
    <location>
        <begin position="166"/>
        <end position="193"/>
    </location>
</feature>
<dbReference type="EMBL" id="JAVIJP010000107">
    <property type="protein sequence ID" value="KAL3613813.1"/>
    <property type="molecule type" value="Genomic_DNA"/>
</dbReference>
<reference evidence="11" key="1">
    <citation type="journal article" date="2024" name="IScience">
        <title>Strigolactones Initiate the Formation of Haustorium-like Structures in Castilleja.</title>
        <authorList>
            <person name="Buerger M."/>
            <person name="Peterson D."/>
            <person name="Chory J."/>
        </authorList>
    </citation>
    <scope>NUCLEOTIDE SEQUENCE [LARGE SCALE GENOMIC DNA]</scope>
</reference>
<evidence type="ECO:0000256" key="4">
    <source>
        <dbReference type="ARBA" id="ARBA00022833"/>
    </source>
</evidence>
<dbReference type="InterPro" id="IPR013087">
    <property type="entry name" value="Znf_C2H2_type"/>
</dbReference>
<keyword evidence="11" id="KW-1185">Reference proteome</keyword>
<dbReference type="InterPro" id="IPR044653">
    <property type="entry name" value="AZF1/2/3-like"/>
</dbReference>
<evidence type="ECO:0000256" key="1">
    <source>
        <dbReference type="ARBA" id="ARBA00022723"/>
    </source>
</evidence>
<proteinExistence type="predicted"/>
<feature type="region of interest" description="Disordered" evidence="8">
    <location>
        <begin position="43"/>
        <end position="77"/>
    </location>
</feature>
<keyword evidence="4" id="KW-0862">Zinc</keyword>
<dbReference type="SUPFAM" id="SSF57667">
    <property type="entry name" value="beta-beta-alpha zinc fingers"/>
    <property type="match status" value="1"/>
</dbReference>
<evidence type="ECO:0000256" key="3">
    <source>
        <dbReference type="ARBA" id="ARBA00022771"/>
    </source>
</evidence>
<evidence type="ECO:0000256" key="6">
    <source>
        <dbReference type="ARBA" id="ARBA00023163"/>
    </source>
</evidence>
<dbReference type="Proteomes" id="UP001632038">
    <property type="component" value="Unassembled WGS sequence"/>
</dbReference>
<dbReference type="SMART" id="SM00355">
    <property type="entry name" value="ZnF_C2H2"/>
    <property type="match status" value="2"/>
</dbReference>
<dbReference type="InterPro" id="IPR036236">
    <property type="entry name" value="Znf_C2H2_sf"/>
</dbReference>
<dbReference type="GO" id="GO:0043565">
    <property type="term" value="F:sequence-specific DNA binding"/>
    <property type="evidence" value="ECO:0007669"/>
    <property type="project" value="UniProtKB-ARBA"/>
</dbReference>
<dbReference type="AlphaFoldDB" id="A0ABD3B8Z3"/>
<feature type="region of interest" description="Disordered" evidence="8">
    <location>
        <begin position="187"/>
        <end position="227"/>
    </location>
</feature>